<dbReference type="InterPro" id="IPR012349">
    <property type="entry name" value="Split_barrel_FMN-bd"/>
</dbReference>
<accession>F2NRC6</accession>
<evidence type="ECO:0000313" key="3">
    <source>
        <dbReference type="Proteomes" id="UP000006852"/>
    </source>
</evidence>
<gene>
    <name evidence="2" type="ordered locus">Tresu_0521</name>
</gene>
<dbReference type="HOGENOM" id="CLU_133130_0_0_12"/>
<organism evidence="2 3">
    <name type="scientific">Treponema succinifaciens (strain ATCC 33096 / DSM 2489 / 6091)</name>
    <dbReference type="NCBI Taxonomy" id="869209"/>
    <lineage>
        <taxon>Bacteria</taxon>
        <taxon>Pseudomonadati</taxon>
        <taxon>Spirochaetota</taxon>
        <taxon>Spirochaetia</taxon>
        <taxon>Spirochaetales</taxon>
        <taxon>Treponemataceae</taxon>
        <taxon>Treponema</taxon>
    </lineage>
</organism>
<dbReference type="AlphaFoldDB" id="F2NRC6"/>
<dbReference type="PANTHER" id="PTHR34818">
    <property type="entry name" value="PROTEIN BLI-3"/>
    <property type="match status" value="1"/>
</dbReference>
<evidence type="ECO:0000259" key="1">
    <source>
        <dbReference type="Pfam" id="PF16242"/>
    </source>
</evidence>
<dbReference type="STRING" id="869209.Tresu_0521"/>
<reference evidence="3" key="2">
    <citation type="submission" date="2011-04" db="EMBL/GenBank/DDBJ databases">
        <title>The complete genome of chromosome of Treponema succinifaciens DSM 2489.</title>
        <authorList>
            <person name="Lucas S."/>
            <person name="Copeland A."/>
            <person name="Lapidus A."/>
            <person name="Bruce D."/>
            <person name="Goodwin L."/>
            <person name="Pitluck S."/>
            <person name="Peters L."/>
            <person name="Kyrpides N."/>
            <person name="Mavromatis K."/>
            <person name="Ivanova N."/>
            <person name="Ovchinnikova G."/>
            <person name="Teshima H."/>
            <person name="Detter J.C."/>
            <person name="Tapia R."/>
            <person name="Han C."/>
            <person name="Land M."/>
            <person name="Hauser L."/>
            <person name="Markowitz V."/>
            <person name="Cheng J.-F."/>
            <person name="Hugenholtz P."/>
            <person name="Woyke T."/>
            <person name="Wu D."/>
            <person name="Gronow S."/>
            <person name="Wellnitz S."/>
            <person name="Brambilla E."/>
            <person name="Klenk H.-P."/>
            <person name="Eisen J.A."/>
        </authorList>
    </citation>
    <scope>NUCLEOTIDE SEQUENCE [LARGE SCALE GENOMIC DNA]</scope>
    <source>
        <strain evidence="3">ATCC 33096 / DSM 2489 / 6091</strain>
    </source>
</reference>
<evidence type="ECO:0000313" key="2">
    <source>
        <dbReference type="EMBL" id="AEB13468.1"/>
    </source>
</evidence>
<dbReference type="InterPro" id="IPR052917">
    <property type="entry name" value="Stress-Dev_Protein"/>
</dbReference>
<name>F2NRC6_TRES6</name>
<sequence length="145" mass="16594">MNKEKVREEIIALRKGANVAYVGSVNREGFPQIKGMLVLESESMKVQYFSTNTGSRRVAQFRANPKACVYYVDDTKDKYKGALFTGTIEVCTDHETKAMLWRDGFEIYYPKGVDDPGYCVYRFTAQSVNYYHGLANMTLQIEEVE</sequence>
<dbReference type="OrthoDB" id="1954371at2"/>
<dbReference type="KEGG" id="tsu:Tresu_0521"/>
<feature type="domain" description="General stress protein FMN-binding split barrel" evidence="1">
    <location>
        <begin position="8"/>
        <end position="133"/>
    </location>
</feature>
<dbReference type="EMBL" id="CP002631">
    <property type="protein sequence ID" value="AEB13468.1"/>
    <property type="molecule type" value="Genomic_DNA"/>
</dbReference>
<dbReference type="eggNOG" id="COG3871">
    <property type="taxonomic scope" value="Bacteria"/>
</dbReference>
<protein>
    <submittedName>
        <fullName evidence="2">Pyridoxamine 5'-phosphate oxidase-related FMN-binding protein</fullName>
    </submittedName>
</protein>
<dbReference type="InterPro" id="IPR038725">
    <property type="entry name" value="YdaG_split_barrel_FMN-bd"/>
</dbReference>
<dbReference type="Proteomes" id="UP000006852">
    <property type="component" value="Chromosome"/>
</dbReference>
<keyword evidence="3" id="KW-1185">Reference proteome</keyword>
<dbReference type="Gene3D" id="2.30.110.10">
    <property type="entry name" value="Electron Transport, Fmn-binding Protein, Chain A"/>
    <property type="match status" value="1"/>
</dbReference>
<dbReference type="SUPFAM" id="SSF50475">
    <property type="entry name" value="FMN-binding split barrel"/>
    <property type="match status" value="1"/>
</dbReference>
<dbReference type="PANTHER" id="PTHR34818:SF1">
    <property type="entry name" value="PROTEIN BLI-3"/>
    <property type="match status" value="1"/>
</dbReference>
<dbReference type="Pfam" id="PF16242">
    <property type="entry name" value="Pyrid_ox_like"/>
    <property type="match status" value="1"/>
</dbReference>
<reference evidence="2 3" key="1">
    <citation type="journal article" date="2011" name="Stand. Genomic Sci.">
        <title>Complete genome sequence of Treponema succinifaciens type strain (6091).</title>
        <authorList>
            <person name="Han C."/>
            <person name="Gronow S."/>
            <person name="Teshima H."/>
            <person name="Lapidus A."/>
            <person name="Nolan M."/>
            <person name="Lucas S."/>
            <person name="Hammon N."/>
            <person name="Deshpande S."/>
            <person name="Cheng J.F."/>
            <person name="Zeytun A."/>
            <person name="Tapia R."/>
            <person name="Goodwin L."/>
            <person name="Pitluck S."/>
            <person name="Liolios K."/>
            <person name="Pagani I."/>
            <person name="Ivanova N."/>
            <person name="Mavromatis K."/>
            <person name="Mikhailova N."/>
            <person name="Huntemann M."/>
            <person name="Pati A."/>
            <person name="Chen A."/>
            <person name="Palaniappan K."/>
            <person name="Land M."/>
            <person name="Hauser L."/>
            <person name="Brambilla E.M."/>
            <person name="Rohde M."/>
            <person name="Goker M."/>
            <person name="Woyke T."/>
            <person name="Bristow J."/>
            <person name="Eisen J.A."/>
            <person name="Markowitz V."/>
            <person name="Hugenholtz P."/>
            <person name="Kyrpides N.C."/>
            <person name="Klenk H.P."/>
            <person name="Detter J.C."/>
        </authorList>
    </citation>
    <scope>NUCLEOTIDE SEQUENCE [LARGE SCALE GENOMIC DNA]</scope>
    <source>
        <strain evidence="3">ATCC 33096 / DSM 2489 / 6091</strain>
    </source>
</reference>
<proteinExistence type="predicted"/>